<protein>
    <submittedName>
        <fullName evidence="1">DUF2642 domain-containing protein</fullName>
    </submittedName>
</protein>
<organism evidence="1 2">
    <name type="scientific">Fictibacillus nanhaiensis</name>
    <dbReference type="NCBI Taxonomy" id="742169"/>
    <lineage>
        <taxon>Bacteria</taxon>
        <taxon>Bacillati</taxon>
        <taxon>Bacillota</taxon>
        <taxon>Bacilli</taxon>
        <taxon>Bacillales</taxon>
        <taxon>Fictibacillaceae</taxon>
        <taxon>Fictibacillus</taxon>
    </lineage>
</organism>
<sequence length="65" mass="7743">MKNFRREAKCLLERQVVVDTTNHSYEGRLRAVERDYITLCVMSDSHNYWDQIIIRIEEIVAISTI</sequence>
<evidence type="ECO:0000313" key="1">
    <source>
        <dbReference type="EMBL" id="MBN3553340.1"/>
    </source>
</evidence>
<reference evidence="1 2" key="1">
    <citation type="submission" date="2021-01" db="EMBL/GenBank/DDBJ databases">
        <title>Genome Sequencing of Type Strains.</title>
        <authorList>
            <person name="Lemaire J.F."/>
            <person name="Inderbitzin P."/>
            <person name="Collins S.B."/>
            <person name="Wespe N."/>
            <person name="Knight-Connoni V."/>
        </authorList>
    </citation>
    <scope>NUCLEOTIDE SEQUENCE [LARGE SCALE GENOMIC DNA]</scope>
    <source>
        <strain evidence="1 2">DSM 23009</strain>
    </source>
</reference>
<dbReference type="Pfam" id="PF10842">
    <property type="entry name" value="DUF2642"/>
    <property type="match status" value="1"/>
</dbReference>
<dbReference type="InterPro" id="IPR020139">
    <property type="entry name" value="DUF2642"/>
</dbReference>
<proteinExistence type="predicted"/>
<keyword evidence="2" id="KW-1185">Reference proteome</keyword>
<name>A0ABS2ZPY2_9BACL</name>
<dbReference type="EMBL" id="JAFHKR010000037">
    <property type="protein sequence ID" value="MBN3553340.1"/>
    <property type="molecule type" value="Genomic_DNA"/>
</dbReference>
<comment type="caution">
    <text evidence="1">The sequence shown here is derived from an EMBL/GenBank/DDBJ whole genome shotgun (WGS) entry which is preliminary data.</text>
</comment>
<gene>
    <name evidence="1" type="ORF">JYA63_03620</name>
</gene>
<dbReference type="RefSeq" id="WP_186320606.1">
    <property type="nucleotide sequence ID" value="NZ_JAFHKR010000037.1"/>
</dbReference>
<accession>A0ABS2ZPY2</accession>
<dbReference type="Proteomes" id="UP001296923">
    <property type="component" value="Unassembled WGS sequence"/>
</dbReference>
<evidence type="ECO:0000313" key="2">
    <source>
        <dbReference type="Proteomes" id="UP001296923"/>
    </source>
</evidence>